<name>A0A9D3UJX3_9ROSI</name>
<gene>
    <name evidence="2" type="ORF">J1N35_037277</name>
</gene>
<keyword evidence="3" id="KW-1185">Reference proteome</keyword>
<accession>A0A9D3UJX3</accession>
<reference evidence="2 3" key="1">
    <citation type="journal article" date="2021" name="Plant Biotechnol. J.">
        <title>Multi-omics assisted identification of the key and species-specific regulatory components of drought-tolerant mechanisms in Gossypium stocksii.</title>
        <authorList>
            <person name="Yu D."/>
            <person name="Ke L."/>
            <person name="Zhang D."/>
            <person name="Wu Y."/>
            <person name="Sun Y."/>
            <person name="Mei J."/>
            <person name="Sun J."/>
            <person name="Sun Y."/>
        </authorList>
    </citation>
    <scope>NUCLEOTIDE SEQUENCE [LARGE SCALE GENOMIC DNA]</scope>
    <source>
        <strain evidence="3">cv. E1</strain>
        <tissue evidence="2">Leaf</tissue>
    </source>
</reference>
<protein>
    <submittedName>
        <fullName evidence="2">Uncharacterized protein</fullName>
    </submittedName>
</protein>
<sequence>MGRLMAKGNEEKTESLNIESNQEREEVNHILAPTEPATTPQSTTSISKQDREINQLVDDLTKLDDNDEEKVPINMLKRKQHYKCATRKATF</sequence>
<organism evidence="2 3">
    <name type="scientific">Gossypium stocksii</name>
    <dbReference type="NCBI Taxonomy" id="47602"/>
    <lineage>
        <taxon>Eukaryota</taxon>
        <taxon>Viridiplantae</taxon>
        <taxon>Streptophyta</taxon>
        <taxon>Embryophyta</taxon>
        <taxon>Tracheophyta</taxon>
        <taxon>Spermatophyta</taxon>
        <taxon>Magnoliopsida</taxon>
        <taxon>eudicotyledons</taxon>
        <taxon>Gunneridae</taxon>
        <taxon>Pentapetalae</taxon>
        <taxon>rosids</taxon>
        <taxon>malvids</taxon>
        <taxon>Malvales</taxon>
        <taxon>Malvaceae</taxon>
        <taxon>Malvoideae</taxon>
        <taxon>Gossypium</taxon>
    </lineage>
</organism>
<dbReference type="Proteomes" id="UP000828251">
    <property type="component" value="Unassembled WGS sequence"/>
</dbReference>
<dbReference type="EMBL" id="JAIQCV010000011">
    <property type="protein sequence ID" value="KAH1046493.1"/>
    <property type="molecule type" value="Genomic_DNA"/>
</dbReference>
<evidence type="ECO:0000313" key="2">
    <source>
        <dbReference type="EMBL" id="KAH1046493.1"/>
    </source>
</evidence>
<evidence type="ECO:0000313" key="3">
    <source>
        <dbReference type="Proteomes" id="UP000828251"/>
    </source>
</evidence>
<feature type="compositionally biased region" description="Polar residues" evidence="1">
    <location>
        <begin position="36"/>
        <end position="47"/>
    </location>
</feature>
<evidence type="ECO:0000256" key="1">
    <source>
        <dbReference type="SAM" id="MobiDB-lite"/>
    </source>
</evidence>
<comment type="caution">
    <text evidence="2">The sequence shown here is derived from an EMBL/GenBank/DDBJ whole genome shotgun (WGS) entry which is preliminary data.</text>
</comment>
<proteinExistence type="predicted"/>
<feature type="region of interest" description="Disordered" evidence="1">
    <location>
        <begin position="1"/>
        <end position="51"/>
    </location>
</feature>
<dbReference type="AlphaFoldDB" id="A0A9D3UJX3"/>